<dbReference type="GO" id="GO:0012505">
    <property type="term" value="C:endomembrane system"/>
    <property type="evidence" value="ECO:0007669"/>
    <property type="project" value="UniProtKB-SubCell"/>
</dbReference>
<reference evidence="16" key="3">
    <citation type="submission" date="2020-09" db="EMBL/GenBank/DDBJ databases">
        <authorList>
            <person name="Sun Q."/>
            <person name="Zhou Y."/>
        </authorList>
    </citation>
    <scope>NUCLEOTIDE SEQUENCE</scope>
    <source>
        <strain evidence="16">CGMCC 1.14984</strain>
    </source>
</reference>
<feature type="coiled-coil region" evidence="15">
    <location>
        <begin position="67"/>
        <end position="149"/>
    </location>
</feature>
<dbReference type="PANTHER" id="PTHR33445">
    <property type="entry name" value="ATP SYNTHASE SUBUNIT B', CHLOROPLASTIC"/>
    <property type="match status" value="1"/>
</dbReference>
<accession>A0A8J3EPQ4</accession>
<evidence type="ECO:0000313" key="16">
    <source>
        <dbReference type="EMBL" id="GGH99314.1"/>
    </source>
</evidence>
<dbReference type="EMBL" id="VCJR02000002">
    <property type="protein sequence ID" value="NHK28720.1"/>
    <property type="molecule type" value="Genomic_DNA"/>
</dbReference>
<name>A0A8J3EPQ4_9PROT</name>
<keyword evidence="9 13" id="KW-0066">ATP synthesis</keyword>
<dbReference type="EMBL" id="BMGZ01000002">
    <property type="protein sequence ID" value="GGH99314.1"/>
    <property type="molecule type" value="Genomic_DNA"/>
</dbReference>
<evidence type="ECO:0000256" key="2">
    <source>
        <dbReference type="ARBA" id="ARBA00022448"/>
    </source>
</evidence>
<evidence type="ECO:0000256" key="11">
    <source>
        <dbReference type="ARBA" id="ARBA00025614"/>
    </source>
</evidence>
<dbReference type="HAMAP" id="MF_01398">
    <property type="entry name" value="ATP_synth_b_bprime"/>
    <property type="match status" value="1"/>
</dbReference>
<keyword evidence="19" id="KW-1185">Reference proteome</keyword>
<dbReference type="GO" id="GO:0046933">
    <property type="term" value="F:proton-transporting ATP synthase activity, rotational mechanism"/>
    <property type="evidence" value="ECO:0007669"/>
    <property type="project" value="UniProtKB-UniRule"/>
</dbReference>
<comment type="function">
    <text evidence="11">Component of the F(0) channel, it forms part of the peripheral stalk, linking F(1) to F(0). The b'-subunit is a diverged and duplicated form of b found in plants and photosynthetic bacteria.</text>
</comment>
<dbReference type="AlphaFoldDB" id="A0A8J3EPQ4"/>
<evidence type="ECO:0000313" key="18">
    <source>
        <dbReference type="Proteomes" id="UP000621856"/>
    </source>
</evidence>
<comment type="subcellular location">
    <subcellularLocation>
        <location evidence="13">Cell membrane</location>
        <topology evidence="13">Single-pass membrane protein</topology>
    </subcellularLocation>
    <subcellularLocation>
        <location evidence="12">Endomembrane system</location>
        <topology evidence="12">Single-pass membrane protein</topology>
    </subcellularLocation>
</comment>
<evidence type="ECO:0000313" key="19">
    <source>
        <dbReference type="Proteomes" id="UP000818603"/>
    </source>
</evidence>
<keyword evidence="7 13" id="KW-0406">Ion transport</keyword>
<keyword evidence="13" id="KW-1003">Cell membrane</keyword>
<evidence type="ECO:0000256" key="13">
    <source>
        <dbReference type="HAMAP-Rule" id="MF_01398"/>
    </source>
</evidence>
<keyword evidence="4 13" id="KW-0812">Transmembrane</keyword>
<comment type="caution">
    <text evidence="16">The sequence shown here is derived from an EMBL/GenBank/DDBJ whole genome shotgun (WGS) entry which is preliminary data.</text>
</comment>
<dbReference type="InterPro" id="IPR002146">
    <property type="entry name" value="ATP_synth_b/b'su_bac/chlpt"/>
</dbReference>
<evidence type="ECO:0000256" key="7">
    <source>
        <dbReference type="ARBA" id="ARBA00023065"/>
    </source>
</evidence>
<comment type="similarity">
    <text evidence="1 13 14">Belongs to the ATPase B chain family.</text>
</comment>
<evidence type="ECO:0000256" key="6">
    <source>
        <dbReference type="ARBA" id="ARBA00022989"/>
    </source>
</evidence>
<evidence type="ECO:0000256" key="4">
    <source>
        <dbReference type="ARBA" id="ARBA00022692"/>
    </source>
</evidence>
<proteinExistence type="inferred from homology"/>
<dbReference type="Proteomes" id="UP000818603">
    <property type="component" value="Unassembled WGS sequence"/>
</dbReference>
<dbReference type="Gene3D" id="6.10.250.1580">
    <property type="match status" value="1"/>
</dbReference>
<dbReference type="RefSeq" id="WP_155140959.1">
    <property type="nucleotide sequence ID" value="NZ_BMGZ01000002.1"/>
</dbReference>
<evidence type="ECO:0000256" key="3">
    <source>
        <dbReference type="ARBA" id="ARBA00022547"/>
    </source>
</evidence>
<evidence type="ECO:0000256" key="8">
    <source>
        <dbReference type="ARBA" id="ARBA00023136"/>
    </source>
</evidence>
<evidence type="ECO:0000256" key="5">
    <source>
        <dbReference type="ARBA" id="ARBA00022781"/>
    </source>
</evidence>
<evidence type="ECO:0000256" key="12">
    <source>
        <dbReference type="ARBA" id="ARBA00037847"/>
    </source>
</evidence>
<keyword evidence="15" id="KW-0175">Coiled coil</keyword>
<organism evidence="16 18">
    <name type="scientific">Aquisalinus luteolus</name>
    <dbReference type="NCBI Taxonomy" id="1566827"/>
    <lineage>
        <taxon>Bacteria</taxon>
        <taxon>Pseudomonadati</taxon>
        <taxon>Pseudomonadota</taxon>
        <taxon>Alphaproteobacteria</taxon>
        <taxon>Parvularculales</taxon>
        <taxon>Parvularculaceae</taxon>
        <taxon>Aquisalinus</taxon>
    </lineage>
</organism>
<evidence type="ECO:0000256" key="14">
    <source>
        <dbReference type="RuleBase" id="RU003848"/>
    </source>
</evidence>
<keyword evidence="2 13" id="KW-0813">Transport</keyword>
<dbReference type="Proteomes" id="UP000621856">
    <property type="component" value="Unassembled WGS sequence"/>
</dbReference>
<evidence type="ECO:0000256" key="9">
    <source>
        <dbReference type="ARBA" id="ARBA00023310"/>
    </source>
</evidence>
<protein>
    <recommendedName>
        <fullName evidence="13">ATP synthase subunit b</fullName>
    </recommendedName>
    <alternativeName>
        <fullName evidence="13">ATP synthase F(0) sector subunit b</fullName>
    </alternativeName>
    <alternativeName>
        <fullName evidence="13">ATPase subunit I</fullName>
    </alternativeName>
    <alternativeName>
        <fullName evidence="13">F-type ATPase subunit b</fullName>
        <shortName evidence="13">F-ATPase subunit b</shortName>
    </alternativeName>
</protein>
<dbReference type="InterPro" id="IPR050059">
    <property type="entry name" value="ATP_synthase_B_chain"/>
</dbReference>
<dbReference type="GO" id="GO:0046961">
    <property type="term" value="F:proton-transporting ATPase activity, rotational mechanism"/>
    <property type="evidence" value="ECO:0007669"/>
    <property type="project" value="TreeGrafter"/>
</dbReference>
<keyword evidence="8 13" id="KW-0472">Membrane</keyword>
<gene>
    <name evidence="16" type="primary">atpF2</name>
    <name evidence="13" type="synonym">atpF</name>
    <name evidence="17" type="ORF">FF098_012440</name>
    <name evidence="16" type="ORF">GCM10011355_24980</name>
</gene>
<evidence type="ECO:0000256" key="15">
    <source>
        <dbReference type="SAM" id="Coils"/>
    </source>
</evidence>
<comment type="subunit">
    <text evidence="13">F-type ATPases have 2 components, F(1) - the catalytic core - and F(0) - the membrane proton channel. F(1) has five subunits: alpha(3), beta(3), gamma(1), delta(1), epsilon(1). F(0) has three main subunits: a(1), b(2) and c(10-14). The alpha and beta chains form an alternating ring which encloses part of the gamma chain. F(1) is attached to F(0) by a central stalk formed by the gamma and epsilon chains, while a peripheral stalk is formed by the delta and b chains.</text>
</comment>
<reference evidence="16" key="1">
    <citation type="journal article" date="2014" name="Int. J. Syst. Evol. Microbiol.">
        <title>Complete genome sequence of Corynebacterium casei LMG S-19264T (=DSM 44701T), isolated from a smear-ripened cheese.</title>
        <authorList>
            <consortium name="US DOE Joint Genome Institute (JGI-PGF)"/>
            <person name="Walter F."/>
            <person name="Albersmeier A."/>
            <person name="Kalinowski J."/>
            <person name="Ruckert C."/>
        </authorList>
    </citation>
    <scope>NUCLEOTIDE SEQUENCE</scope>
    <source>
        <strain evidence="16">CGMCC 1.14984</strain>
    </source>
</reference>
<dbReference type="Pfam" id="PF00430">
    <property type="entry name" value="ATP-synt_B"/>
    <property type="match status" value="1"/>
</dbReference>
<reference evidence="17 19" key="2">
    <citation type="submission" date="2020-02" db="EMBL/GenBank/DDBJ databases">
        <title>Genome sequence of Parvularcula flava strain NH6-79.</title>
        <authorList>
            <person name="Abdul Karim M.H."/>
            <person name="Lam M.Q."/>
            <person name="Chen S.J."/>
            <person name="Yahya A."/>
            <person name="Shahir S."/>
            <person name="Shamsir M.S."/>
            <person name="Chong C.S."/>
        </authorList>
    </citation>
    <scope>NUCLEOTIDE SEQUENCE [LARGE SCALE GENOMIC DNA]</scope>
    <source>
        <strain evidence="17 19">NH6-79</strain>
    </source>
</reference>
<sequence length="182" mass="19694">MTPILMILAFAPGEAAESSSGLPQMDVTTFPSQLFWLAVTFGVLYWLMDKVFLPKLGGIIEERRNRIADDYDKAAEFKREAEEAEEAYRKALADARAKAASIAAETRASLDEEIAGMQADMDEKLNQQIAAAEARIAEMQAAAEAKVSEAAVETTKAVVQLLIDEQPDDAAVKNAIEAAQAS</sequence>
<dbReference type="PANTHER" id="PTHR33445:SF1">
    <property type="entry name" value="ATP SYNTHASE SUBUNIT B"/>
    <property type="match status" value="1"/>
</dbReference>
<dbReference type="GO" id="GO:0005886">
    <property type="term" value="C:plasma membrane"/>
    <property type="evidence" value="ECO:0007669"/>
    <property type="project" value="UniProtKB-SubCell"/>
</dbReference>
<dbReference type="GO" id="GO:0045259">
    <property type="term" value="C:proton-transporting ATP synthase complex"/>
    <property type="evidence" value="ECO:0007669"/>
    <property type="project" value="UniProtKB-KW"/>
</dbReference>
<keyword evidence="3 13" id="KW-0138">CF(0)</keyword>
<evidence type="ECO:0000313" key="17">
    <source>
        <dbReference type="EMBL" id="NHK28720.1"/>
    </source>
</evidence>
<keyword evidence="5 13" id="KW-0375">Hydrogen ion transport</keyword>
<keyword evidence="6 13" id="KW-1133">Transmembrane helix</keyword>
<evidence type="ECO:0000256" key="1">
    <source>
        <dbReference type="ARBA" id="ARBA00005513"/>
    </source>
</evidence>
<evidence type="ECO:0000256" key="10">
    <source>
        <dbReference type="ARBA" id="ARBA00025198"/>
    </source>
</evidence>
<comment type="function">
    <text evidence="10 13">F(1)F(0) ATP synthase produces ATP from ADP in the presence of a proton or sodium gradient. F-type ATPases consist of two structural domains, F(1) containing the extramembraneous catalytic core and F(0) containing the membrane proton channel, linked together by a central stalk and a peripheral stalk. During catalysis, ATP synthesis in the catalytic domain of F(1) is coupled via a rotary mechanism of the central stalk subunits to proton translocation.</text>
</comment>